<accession>A0A0G4NAQ1</accession>
<proteinExistence type="predicted"/>
<dbReference type="AlphaFoldDB" id="A0A0G4NAQ1"/>
<evidence type="ECO:0000313" key="1">
    <source>
        <dbReference type="EMBL" id="CRK43691.1"/>
    </source>
</evidence>
<dbReference type="EMBL" id="CVQI01033495">
    <property type="protein sequence ID" value="CRK43691.1"/>
    <property type="molecule type" value="Genomic_DNA"/>
</dbReference>
<sequence>MFGSSASRWRAEFLEGSYATSPQSIVSGVPAVGALPMARLKQPAAVIMPGTGAATLELPYRQGEPKPEVVHRLAEARKDADKGKEKARLRKLARNGFEGENMGEILL</sequence>
<organism evidence="1 2">
    <name type="scientific">Verticillium longisporum</name>
    <name type="common">Verticillium dahliae var. longisporum</name>
    <dbReference type="NCBI Taxonomy" id="100787"/>
    <lineage>
        <taxon>Eukaryota</taxon>
        <taxon>Fungi</taxon>
        <taxon>Dikarya</taxon>
        <taxon>Ascomycota</taxon>
        <taxon>Pezizomycotina</taxon>
        <taxon>Sordariomycetes</taxon>
        <taxon>Hypocreomycetidae</taxon>
        <taxon>Glomerellales</taxon>
        <taxon>Plectosphaerellaceae</taxon>
        <taxon>Verticillium</taxon>
    </lineage>
</organism>
<protein>
    <submittedName>
        <fullName evidence="1">Uncharacterized protein</fullName>
    </submittedName>
</protein>
<evidence type="ECO:0000313" key="2">
    <source>
        <dbReference type="Proteomes" id="UP000045706"/>
    </source>
</evidence>
<dbReference type="Proteomes" id="UP000045706">
    <property type="component" value="Unassembled WGS sequence"/>
</dbReference>
<gene>
    <name evidence="1" type="ORF">BN1723_005798</name>
</gene>
<reference evidence="2" key="1">
    <citation type="submission" date="2015-05" db="EMBL/GenBank/DDBJ databases">
        <authorList>
            <person name="Fogelqvist Johan"/>
        </authorList>
    </citation>
    <scope>NUCLEOTIDE SEQUENCE [LARGE SCALE GENOMIC DNA]</scope>
</reference>
<name>A0A0G4NAQ1_VERLO</name>